<dbReference type="Gene3D" id="6.10.340.10">
    <property type="match status" value="1"/>
</dbReference>
<keyword evidence="6" id="KW-1133">Transmembrane helix</keyword>
<keyword evidence="2" id="KW-1003">Cell membrane</keyword>
<evidence type="ECO:0000313" key="10">
    <source>
        <dbReference type="EMBL" id="BCZ47551.1"/>
    </source>
</evidence>
<dbReference type="RefSeq" id="WP_224033884.1">
    <property type="nucleotide sequence ID" value="NZ_AP024849.1"/>
</dbReference>
<dbReference type="PROSITE" id="PS50111">
    <property type="entry name" value="CHEMOTAXIS_TRANSDUC_2"/>
    <property type="match status" value="1"/>
</dbReference>
<evidence type="ECO:0000256" key="4">
    <source>
        <dbReference type="ARBA" id="ARBA00029447"/>
    </source>
</evidence>
<dbReference type="SMART" id="SM00283">
    <property type="entry name" value="MA"/>
    <property type="match status" value="1"/>
</dbReference>
<dbReference type="PANTHER" id="PTHR32089:SF112">
    <property type="entry name" value="LYSOZYME-LIKE PROTEIN-RELATED"/>
    <property type="match status" value="1"/>
</dbReference>
<organism evidence="10 11">
    <name type="scientific">Clostridium gelidum</name>
    <dbReference type="NCBI Taxonomy" id="704125"/>
    <lineage>
        <taxon>Bacteria</taxon>
        <taxon>Bacillati</taxon>
        <taxon>Bacillota</taxon>
        <taxon>Clostridia</taxon>
        <taxon>Eubacteriales</taxon>
        <taxon>Clostridiaceae</taxon>
        <taxon>Clostridium</taxon>
    </lineage>
</organism>
<dbReference type="PANTHER" id="PTHR32089">
    <property type="entry name" value="METHYL-ACCEPTING CHEMOTAXIS PROTEIN MCPB"/>
    <property type="match status" value="1"/>
</dbReference>
<reference evidence="11" key="1">
    <citation type="submission" date="2021-07" db="EMBL/GenBank/DDBJ databases">
        <title>Complete genome sequencing of a Clostridium isolate.</title>
        <authorList>
            <person name="Ueki A."/>
            <person name="Tonouchi A."/>
        </authorList>
    </citation>
    <scope>NUCLEOTIDE SEQUENCE [LARGE SCALE GENOMIC DNA]</scope>
    <source>
        <strain evidence="11">C5S11</strain>
    </source>
</reference>
<evidence type="ECO:0000313" key="11">
    <source>
        <dbReference type="Proteomes" id="UP000824633"/>
    </source>
</evidence>
<evidence type="ECO:0000259" key="9">
    <source>
        <dbReference type="PROSITE" id="PS50885"/>
    </source>
</evidence>
<dbReference type="Proteomes" id="UP000824633">
    <property type="component" value="Chromosome"/>
</dbReference>
<evidence type="ECO:0000256" key="3">
    <source>
        <dbReference type="ARBA" id="ARBA00023224"/>
    </source>
</evidence>
<proteinExistence type="inferred from homology"/>
<dbReference type="SUPFAM" id="SSF58104">
    <property type="entry name" value="Methyl-accepting chemotaxis protein (MCP) signaling domain"/>
    <property type="match status" value="1"/>
</dbReference>
<evidence type="ECO:0000259" key="7">
    <source>
        <dbReference type="PROSITE" id="PS50111"/>
    </source>
</evidence>
<dbReference type="Pfam" id="PF00015">
    <property type="entry name" value="MCPsignal"/>
    <property type="match status" value="1"/>
</dbReference>
<keyword evidence="3 5" id="KW-0807">Transducer</keyword>
<dbReference type="InterPro" id="IPR000727">
    <property type="entry name" value="T_SNARE_dom"/>
</dbReference>
<accession>A0ABN6J3H8</accession>
<name>A0ABN6J3H8_9CLOT</name>
<feature type="domain" description="HAMP" evidence="9">
    <location>
        <begin position="85"/>
        <end position="137"/>
    </location>
</feature>
<sequence>MNIKEKIVNSTLDSIKFKLIIAVVIVQCFSSYIGQAVNLAIARGRDALKGVGVATFFLDGAIGVFVSAAISIIISVFIIVYIYDRLVLKRLKKVLNFTQKLGDGDLSGELNFKGHDDISKLGESLNKAASNIKLLVSDITNISKNINTSSHELLEGTKSSHTSISAINSTSVILSNEALNLIDTTQNANSSIEDIVKTNQLLLTKVKDGLTSSTEMETRAAQMKLKVSSSLEKANITYSEKQEKILKAIEAGKIVEEIKIMSDTIKGIASQTNLLALNASIEAARAGEQGKGFSVVAEEVKKLAEQSTEAISNVENLVTQVREVFDNLSVSSQDILEYIDNNVKADYELLLETGDQYQKDAKLINNISTEVTSSAKIMNTSIEEISKVIDKVVDISGKTSDSTSEINASLSEITSIMNEVNNAMENQVSLSNGLEKSVEKFTL</sequence>
<keyword evidence="6" id="KW-0472">Membrane</keyword>
<keyword evidence="11" id="KW-1185">Reference proteome</keyword>
<comment type="subcellular location">
    <subcellularLocation>
        <location evidence="1">Cell inner membrane</location>
        <topology evidence="1">Multi-pass membrane protein</topology>
    </subcellularLocation>
</comment>
<evidence type="ECO:0000256" key="6">
    <source>
        <dbReference type="SAM" id="Phobius"/>
    </source>
</evidence>
<evidence type="ECO:0000256" key="5">
    <source>
        <dbReference type="PROSITE-ProRule" id="PRU00284"/>
    </source>
</evidence>
<protein>
    <recommendedName>
        <fullName evidence="12">Methyl-accepting chemotaxis protein</fullName>
    </recommendedName>
</protein>
<dbReference type="Gene3D" id="1.10.287.950">
    <property type="entry name" value="Methyl-accepting chemotaxis protein"/>
    <property type="match status" value="1"/>
</dbReference>
<dbReference type="EMBL" id="AP024849">
    <property type="protein sequence ID" value="BCZ47551.1"/>
    <property type="molecule type" value="Genomic_DNA"/>
</dbReference>
<evidence type="ECO:0000256" key="1">
    <source>
        <dbReference type="ARBA" id="ARBA00004429"/>
    </source>
</evidence>
<feature type="transmembrane region" description="Helical" evidence="6">
    <location>
        <begin position="20"/>
        <end position="41"/>
    </location>
</feature>
<keyword evidence="6" id="KW-0812">Transmembrane</keyword>
<comment type="similarity">
    <text evidence="4">Belongs to the methyl-accepting chemotaxis (MCP) protein family.</text>
</comment>
<feature type="domain" description="Methyl-accepting transducer" evidence="7">
    <location>
        <begin position="156"/>
        <end position="393"/>
    </location>
</feature>
<dbReference type="PROSITE" id="PS50885">
    <property type="entry name" value="HAMP"/>
    <property type="match status" value="1"/>
</dbReference>
<evidence type="ECO:0000259" key="8">
    <source>
        <dbReference type="PROSITE" id="PS50192"/>
    </source>
</evidence>
<feature type="transmembrane region" description="Helical" evidence="6">
    <location>
        <begin position="61"/>
        <end position="83"/>
    </location>
</feature>
<dbReference type="InterPro" id="IPR003660">
    <property type="entry name" value="HAMP_dom"/>
</dbReference>
<dbReference type="PROSITE" id="PS50192">
    <property type="entry name" value="T_SNARE"/>
    <property type="match status" value="1"/>
</dbReference>
<dbReference type="InterPro" id="IPR004089">
    <property type="entry name" value="MCPsignal_dom"/>
</dbReference>
<evidence type="ECO:0008006" key="12">
    <source>
        <dbReference type="Google" id="ProtNLM"/>
    </source>
</evidence>
<gene>
    <name evidence="10" type="ORF">psyc5s11_36180</name>
</gene>
<feature type="domain" description="T-SNARE coiled-coil homology" evidence="8">
    <location>
        <begin position="326"/>
        <end position="388"/>
    </location>
</feature>
<dbReference type="CDD" id="cd06225">
    <property type="entry name" value="HAMP"/>
    <property type="match status" value="1"/>
</dbReference>
<evidence type="ECO:0000256" key="2">
    <source>
        <dbReference type="ARBA" id="ARBA00022519"/>
    </source>
</evidence>
<keyword evidence="2" id="KW-0997">Cell inner membrane</keyword>